<sequence>MGNMFPTDPSAWQTYFSEFSLESLPQVSSATEDEHSRNEKFVRDMYVDITSLDLSGRKYIYIICDVAAFGTSASTLQLPSDGLLVIYARFFTAAAPITLKFETGTLQIYAAETNQTISVNEYQVTVCSQAIQAWRLFDKHIASCKRIMSSLVPLLSPAFLEVNTMKGAWQSTTNDLDGLIETIDHIDVVTLDAVMRDIQTVALLGLWEDLKKHVKFANMTLPRQTFPRGTCIDCGRDVQRSSKLPPSKVNNEYPTKATGASSICSGVYQMI</sequence>
<dbReference type="GeneID" id="28763627"/>
<dbReference type="EMBL" id="KV441551">
    <property type="protein sequence ID" value="OAG07462.1"/>
    <property type="molecule type" value="Genomic_DNA"/>
</dbReference>
<dbReference type="InParanoid" id="A0A177CKH4"/>
<organism evidence="1 2">
    <name type="scientific">Paraphaeosphaeria sporulosa</name>
    <dbReference type="NCBI Taxonomy" id="1460663"/>
    <lineage>
        <taxon>Eukaryota</taxon>
        <taxon>Fungi</taxon>
        <taxon>Dikarya</taxon>
        <taxon>Ascomycota</taxon>
        <taxon>Pezizomycotina</taxon>
        <taxon>Dothideomycetes</taxon>
        <taxon>Pleosporomycetidae</taxon>
        <taxon>Pleosporales</taxon>
        <taxon>Massarineae</taxon>
        <taxon>Didymosphaeriaceae</taxon>
        <taxon>Paraphaeosphaeria</taxon>
    </lineage>
</organism>
<dbReference type="RefSeq" id="XP_018037827.1">
    <property type="nucleotide sequence ID" value="XM_018180141.1"/>
</dbReference>
<dbReference type="Proteomes" id="UP000077069">
    <property type="component" value="Unassembled WGS sequence"/>
</dbReference>
<proteinExistence type="predicted"/>
<evidence type="ECO:0000313" key="1">
    <source>
        <dbReference type="EMBL" id="OAG07462.1"/>
    </source>
</evidence>
<dbReference type="AlphaFoldDB" id="A0A177CKH4"/>
<evidence type="ECO:0000313" key="2">
    <source>
        <dbReference type="Proteomes" id="UP000077069"/>
    </source>
</evidence>
<accession>A0A177CKH4</accession>
<protein>
    <submittedName>
        <fullName evidence="1">Uncharacterized protein</fullName>
    </submittedName>
</protein>
<reference evidence="1 2" key="1">
    <citation type="submission" date="2016-05" db="EMBL/GenBank/DDBJ databases">
        <title>Comparative analysis of secretome profiles of manganese(II)-oxidizing ascomycete fungi.</title>
        <authorList>
            <consortium name="DOE Joint Genome Institute"/>
            <person name="Zeiner C.A."/>
            <person name="Purvine S.O."/>
            <person name="Zink E.M."/>
            <person name="Wu S."/>
            <person name="Pasa-Tolic L."/>
            <person name="Chaput D.L."/>
            <person name="Haridas S."/>
            <person name="Grigoriev I.V."/>
            <person name="Santelli C.M."/>
            <person name="Hansel C.M."/>
        </authorList>
    </citation>
    <scope>NUCLEOTIDE SEQUENCE [LARGE SCALE GENOMIC DNA]</scope>
    <source>
        <strain evidence="1 2">AP3s5-JAC2a</strain>
    </source>
</reference>
<keyword evidence="2" id="KW-1185">Reference proteome</keyword>
<gene>
    <name evidence="1" type="ORF">CC84DRAFT_1175265</name>
</gene>
<name>A0A177CKH4_9PLEO</name>